<dbReference type="InterPro" id="IPR050602">
    <property type="entry name" value="Malonyl-ACP_OMT"/>
</dbReference>
<keyword evidence="4" id="KW-1185">Reference proteome</keyword>
<comment type="caution">
    <text evidence="3">The sequence shown here is derived from an EMBL/GenBank/DDBJ whole genome shotgun (WGS) entry which is preliminary data.</text>
</comment>
<dbReference type="AlphaFoldDB" id="A0AA38J121"/>
<keyword evidence="2" id="KW-0808">Transferase</keyword>
<keyword evidence="1" id="KW-0489">Methyltransferase</keyword>
<dbReference type="GO" id="GO:0005739">
    <property type="term" value="C:mitochondrion"/>
    <property type="evidence" value="ECO:0007669"/>
    <property type="project" value="TreeGrafter"/>
</dbReference>
<gene>
    <name evidence="3" type="ORF">Zmor_002487</name>
</gene>
<evidence type="ECO:0000256" key="2">
    <source>
        <dbReference type="ARBA" id="ARBA00022679"/>
    </source>
</evidence>
<reference evidence="3" key="1">
    <citation type="journal article" date="2023" name="G3 (Bethesda)">
        <title>Whole genome assemblies of Zophobas morio and Tenebrio molitor.</title>
        <authorList>
            <person name="Kaur S."/>
            <person name="Stinson S.A."/>
            <person name="diCenzo G.C."/>
        </authorList>
    </citation>
    <scope>NUCLEOTIDE SEQUENCE</scope>
    <source>
        <strain evidence="3">QUZm001</strain>
    </source>
</reference>
<organism evidence="3 4">
    <name type="scientific">Zophobas morio</name>
    <dbReference type="NCBI Taxonomy" id="2755281"/>
    <lineage>
        <taxon>Eukaryota</taxon>
        <taxon>Metazoa</taxon>
        <taxon>Ecdysozoa</taxon>
        <taxon>Arthropoda</taxon>
        <taxon>Hexapoda</taxon>
        <taxon>Insecta</taxon>
        <taxon>Pterygota</taxon>
        <taxon>Neoptera</taxon>
        <taxon>Endopterygota</taxon>
        <taxon>Coleoptera</taxon>
        <taxon>Polyphaga</taxon>
        <taxon>Cucujiformia</taxon>
        <taxon>Tenebrionidae</taxon>
        <taxon>Zophobas</taxon>
    </lineage>
</organism>
<dbReference type="GO" id="GO:0032259">
    <property type="term" value="P:methylation"/>
    <property type="evidence" value="ECO:0007669"/>
    <property type="project" value="UniProtKB-KW"/>
</dbReference>
<dbReference type="GO" id="GO:0032981">
    <property type="term" value="P:mitochondrial respiratory chain complex I assembly"/>
    <property type="evidence" value="ECO:0007669"/>
    <property type="project" value="TreeGrafter"/>
</dbReference>
<dbReference type="Proteomes" id="UP001168821">
    <property type="component" value="Unassembled WGS sequence"/>
</dbReference>
<evidence type="ECO:0000256" key="1">
    <source>
        <dbReference type="ARBA" id="ARBA00022603"/>
    </source>
</evidence>
<dbReference type="InterPro" id="IPR029063">
    <property type="entry name" value="SAM-dependent_MTases_sf"/>
</dbReference>
<evidence type="ECO:0000313" key="3">
    <source>
        <dbReference type="EMBL" id="KAJ3667080.1"/>
    </source>
</evidence>
<sequence length="356" mass="40589">MSLVNTVLFRKLSSSARIFHHLKKNFFSVTACNEQKNDEHVMHVFDRNTKSLQRERAASAQDANVYDYLKDEIGYRLADRVFDIKRKFKLAADIGCSRGHVSKHISPKCVEELILCDMNRFNLDSFQVQKGIKVKKHILDEENIEFEPNSLDLVISSLSLHWVNDLPRAFKQILDSLKQDGVLLAAVFGGDTLYELRSSLQLAELERRGGLSPHISPFTEVRDIGNLLTRAGFTMLTIDTDEIVVTYPSLFELMWDLKGMAESNAALNRSLHLHRETQFAAAAIYQQLYGKADPETGKVSIPATFQIINMLGWKPHPKQPKPMERGTGEVSLKDLYRLDEIIKDVKKLKDDDDQKN</sequence>
<evidence type="ECO:0008006" key="5">
    <source>
        <dbReference type="Google" id="ProtNLM"/>
    </source>
</evidence>
<dbReference type="CDD" id="cd02440">
    <property type="entry name" value="AdoMet_MTases"/>
    <property type="match status" value="1"/>
</dbReference>
<dbReference type="PANTHER" id="PTHR13090:SF1">
    <property type="entry name" value="ARGININE-HYDROXYLASE NDUFAF5, MITOCHONDRIAL"/>
    <property type="match status" value="1"/>
</dbReference>
<dbReference type="GO" id="GO:0008168">
    <property type="term" value="F:methyltransferase activity"/>
    <property type="evidence" value="ECO:0007669"/>
    <property type="project" value="UniProtKB-KW"/>
</dbReference>
<dbReference type="Pfam" id="PF13489">
    <property type="entry name" value="Methyltransf_23"/>
    <property type="match status" value="1"/>
</dbReference>
<dbReference type="SUPFAM" id="SSF53335">
    <property type="entry name" value="S-adenosyl-L-methionine-dependent methyltransferases"/>
    <property type="match status" value="1"/>
</dbReference>
<dbReference type="PANTHER" id="PTHR13090">
    <property type="entry name" value="ARGININE-HYDROXYLASE NDUFAF5, MITOCHONDRIAL"/>
    <property type="match status" value="1"/>
</dbReference>
<proteinExistence type="predicted"/>
<protein>
    <recommendedName>
        <fullName evidence="5">NADH dehydrogenase [ubiquinone] 1 alpha subcomplex assembly factor 5</fullName>
    </recommendedName>
</protein>
<name>A0AA38J121_9CUCU</name>
<dbReference type="Gene3D" id="3.40.50.150">
    <property type="entry name" value="Vaccinia Virus protein VP39"/>
    <property type="match status" value="1"/>
</dbReference>
<accession>A0AA38J121</accession>
<evidence type="ECO:0000313" key="4">
    <source>
        <dbReference type="Proteomes" id="UP001168821"/>
    </source>
</evidence>
<dbReference type="EMBL" id="JALNTZ010000001">
    <property type="protein sequence ID" value="KAJ3667080.1"/>
    <property type="molecule type" value="Genomic_DNA"/>
</dbReference>